<feature type="region of interest" description="Disordered" evidence="1">
    <location>
        <begin position="306"/>
        <end position="325"/>
    </location>
</feature>
<evidence type="ECO:0000256" key="1">
    <source>
        <dbReference type="SAM" id="MobiDB-lite"/>
    </source>
</evidence>
<evidence type="ECO:0000313" key="4">
    <source>
        <dbReference type="Proteomes" id="UP000475545"/>
    </source>
</evidence>
<dbReference type="AlphaFoldDB" id="A0A6L7GVE9"/>
<reference evidence="3 4" key="1">
    <citation type="submission" date="2019-11" db="EMBL/GenBank/DDBJ databases">
        <title>Gordonia sp. nov., a novel actinobacterium isolated from mangrove soil in Hainan.</title>
        <authorList>
            <person name="Huang X."/>
            <person name="Xie Y."/>
            <person name="Chu X."/>
            <person name="Xiao K."/>
        </authorList>
    </citation>
    <scope>NUCLEOTIDE SEQUENCE [LARGE SCALE GENOMIC DNA]</scope>
    <source>
        <strain evidence="3 4">HNM0687</strain>
    </source>
</reference>
<protein>
    <submittedName>
        <fullName evidence="3">Type VII secretion-associated protein</fullName>
    </submittedName>
</protein>
<proteinExistence type="predicted"/>
<gene>
    <name evidence="3" type="ORF">GIY30_16915</name>
</gene>
<keyword evidence="2" id="KW-0812">Transmembrane</keyword>
<feature type="transmembrane region" description="Helical" evidence="2">
    <location>
        <begin position="259"/>
        <end position="280"/>
    </location>
</feature>
<keyword evidence="2" id="KW-1133">Transmembrane helix</keyword>
<dbReference type="EMBL" id="WMBR01000004">
    <property type="protein sequence ID" value="MXP23021.1"/>
    <property type="molecule type" value="Genomic_DNA"/>
</dbReference>
<dbReference type="Proteomes" id="UP000475545">
    <property type="component" value="Unassembled WGS sequence"/>
</dbReference>
<evidence type="ECO:0000256" key="2">
    <source>
        <dbReference type="SAM" id="Phobius"/>
    </source>
</evidence>
<keyword evidence="2" id="KW-0472">Membrane</keyword>
<dbReference type="InterPro" id="IPR023840">
    <property type="entry name" value="T7SS_Rv3446c"/>
</dbReference>
<dbReference type="NCBIfam" id="TIGR03931">
    <property type="entry name" value="T7SS_Rv3446c"/>
    <property type="match status" value="1"/>
</dbReference>
<keyword evidence="4" id="KW-1185">Reference proteome</keyword>
<name>A0A6L7GVE9_9ACTN</name>
<comment type="caution">
    <text evidence="3">The sequence shown here is derived from an EMBL/GenBank/DDBJ whole genome shotgun (WGS) entry which is preliminary data.</text>
</comment>
<accession>A0A6L7GVE9</accession>
<sequence length="434" mass="46371">MTAEPRPTVVDLAYGGLRLSDGRSADVDDLLDAVDSATVEIGGRRVFGDQAWRDVWHHLGLPDRGPEGPVPFVIGHPSTWGRLRTAALARSVAQLGVPVEVIPRAVLIARSHSDGAMQRCAVVETTHLPTVPHDPARTPAETWDVARLRRTAGGWQIEATDVLTPGADDIARQTESIVDDSVEAVFVDGADPAARSRARDVVGAHVVAGRVVDVDRALVRRYGWRTGRHLSEAERFGVHGPTPSVPGPTRGDNRTSRRAVWAAGVVAVLIAVVAVVVGVAQVQPDPAEQTAVVGRTTVVVPADWRRSELDPPDGQNGTQTSRTVFADPDTGRRLLLVQSEVRADSTLASVARSLGNRIRQRGDEVVTEFSPSTRFMGREVISYREAPASGSAIRWYVQVADGLQVSVGCQDGSAGESVDAECARAVSSVRIGPR</sequence>
<dbReference type="RefSeq" id="WP_160903176.1">
    <property type="nucleotide sequence ID" value="NZ_CP102850.1"/>
</dbReference>
<evidence type="ECO:0000313" key="3">
    <source>
        <dbReference type="EMBL" id="MXP23021.1"/>
    </source>
</evidence>
<organism evidence="3 4">
    <name type="scientific">Gordonia mangrovi</name>
    <dbReference type="NCBI Taxonomy" id="2665643"/>
    <lineage>
        <taxon>Bacteria</taxon>
        <taxon>Bacillati</taxon>
        <taxon>Actinomycetota</taxon>
        <taxon>Actinomycetes</taxon>
        <taxon>Mycobacteriales</taxon>
        <taxon>Gordoniaceae</taxon>
        <taxon>Gordonia</taxon>
    </lineage>
</organism>